<feature type="non-terminal residue" evidence="1">
    <location>
        <position position="123"/>
    </location>
</feature>
<comment type="caution">
    <text evidence="1">The sequence shown here is derived from an EMBL/GenBank/DDBJ whole genome shotgun (WGS) entry which is preliminary data.</text>
</comment>
<keyword evidence="2" id="KW-1185">Reference proteome</keyword>
<sequence length="123" mass="12293">SGQRRCGRLPPAMLRGALLEDPHASGVLLQNGGVQVAAPWQLTWPAPRASSMAPASFLDAAARPPPTGARIGLRDDSRLAFAPPAALRGRGAGALRTVAASFLGKAELAPPGGAPPPGGYGGG</sequence>
<protein>
    <submittedName>
        <fullName evidence="1">Uncharacterized protein</fullName>
    </submittedName>
</protein>
<organism evidence="1 2">
    <name type="scientific">Prorocentrum cordatum</name>
    <dbReference type="NCBI Taxonomy" id="2364126"/>
    <lineage>
        <taxon>Eukaryota</taxon>
        <taxon>Sar</taxon>
        <taxon>Alveolata</taxon>
        <taxon>Dinophyceae</taxon>
        <taxon>Prorocentrales</taxon>
        <taxon>Prorocentraceae</taxon>
        <taxon>Prorocentrum</taxon>
    </lineage>
</organism>
<feature type="non-terminal residue" evidence="1">
    <location>
        <position position="1"/>
    </location>
</feature>
<dbReference type="EMBL" id="CAUYUJ010005010">
    <property type="protein sequence ID" value="CAK0811924.1"/>
    <property type="molecule type" value="Genomic_DNA"/>
</dbReference>
<proteinExistence type="predicted"/>
<evidence type="ECO:0000313" key="1">
    <source>
        <dbReference type="EMBL" id="CAK0811924.1"/>
    </source>
</evidence>
<name>A0ABN9QZS0_9DINO</name>
<evidence type="ECO:0000313" key="2">
    <source>
        <dbReference type="Proteomes" id="UP001189429"/>
    </source>
</evidence>
<reference evidence="1" key="1">
    <citation type="submission" date="2023-10" db="EMBL/GenBank/DDBJ databases">
        <authorList>
            <person name="Chen Y."/>
            <person name="Shah S."/>
            <person name="Dougan E. K."/>
            <person name="Thang M."/>
            <person name="Chan C."/>
        </authorList>
    </citation>
    <scope>NUCLEOTIDE SEQUENCE [LARGE SCALE GENOMIC DNA]</scope>
</reference>
<accession>A0ABN9QZS0</accession>
<dbReference type="Proteomes" id="UP001189429">
    <property type="component" value="Unassembled WGS sequence"/>
</dbReference>
<gene>
    <name evidence="1" type="ORF">PCOR1329_LOCUS16375</name>
</gene>